<feature type="compositionally biased region" description="Low complexity" evidence="5">
    <location>
        <begin position="1"/>
        <end position="16"/>
    </location>
</feature>
<comment type="subcellular location">
    <subcellularLocation>
        <location evidence="1">Membrane</location>
        <topology evidence="1">Multi-pass membrane protein</topology>
    </subcellularLocation>
</comment>
<dbReference type="CDD" id="cd13963">
    <property type="entry name" value="PT_UbiA_2"/>
    <property type="match status" value="1"/>
</dbReference>
<evidence type="ECO:0000256" key="5">
    <source>
        <dbReference type="SAM" id="MobiDB-lite"/>
    </source>
</evidence>
<dbReference type="PANTHER" id="PTHR42723:SF1">
    <property type="entry name" value="CHLOROPHYLL SYNTHASE, CHLOROPLASTIC"/>
    <property type="match status" value="1"/>
</dbReference>
<feature type="transmembrane region" description="Helical" evidence="6">
    <location>
        <begin position="119"/>
        <end position="144"/>
    </location>
</feature>
<dbReference type="Gene3D" id="1.10.357.140">
    <property type="entry name" value="UbiA prenyltransferase"/>
    <property type="match status" value="1"/>
</dbReference>
<keyword evidence="4 6" id="KW-0472">Membrane</keyword>
<protein>
    <submittedName>
        <fullName evidence="7">Prenyltransferase</fullName>
    </submittedName>
</protein>
<evidence type="ECO:0000313" key="8">
    <source>
        <dbReference type="Proteomes" id="UP000001685"/>
    </source>
</evidence>
<sequence>MDITRSSPAPVRVVAVPPEPEPADPTAPPEPADLATLPEPAGLTTLPEPAYAEPLAPAPADLATLPEPAYAEPLAPAPGAGARARRRSRPRDLLALLRPGQWVKNLAVVPLALLDTHPWGAAAFLRTGWAVLGFTLASALVYVVNDLADRERDRLHPVKRHRPIASGRVSTAAAGVLTGVLALSLTGWAVAGPAWQWWPTALYLALSLAYSQGLKHVPLVDAFIVATGFVLRLVQGALLVGAEVSEWLALCVFSLCLMLALGKRRHEMTAAGRAHRPALSGYTLAFLDHLVVLVAVLTAVSYVLYLRDDAALAAGASLVTLLSAPCAVFGLARYLQLLLVEQGGGNPVHVLFRDRATLVNAALWAALVTLALVLPHASA</sequence>
<feature type="transmembrane region" description="Helical" evidence="6">
    <location>
        <begin position="165"/>
        <end position="189"/>
    </location>
</feature>
<dbReference type="GO" id="GO:0016765">
    <property type="term" value="F:transferase activity, transferring alkyl or aryl (other than methyl) groups"/>
    <property type="evidence" value="ECO:0007669"/>
    <property type="project" value="InterPro"/>
</dbReference>
<evidence type="ECO:0000256" key="1">
    <source>
        <dbReference type="ARBA" id="ARBA00004141"/>
    </source>
</evidence>
<dbReference type="GO" id="GO:0016020">
    <property type="term" value="C:membrane"/>
    <property type="evidence" value="ECO:0007669"/>
    <property type="project" value="UniProtKB-SubCell"/>
</dbReference>
<feature type="transmembrane region" description="Helical" evidence="6">
    <location>
        <begin position="244"/>
        <end position="261"/>
    </location>
</feature>
<dbReference type="KEGG" id="sgr:SGR_2288"/>
<evidence type="ECO:0000256" key="4">
    <source>
        <dbReference type="ARBA" id="ARBA00023136"/>
    </source>
</evidence>
<dbReference type="InterPro" id="IPR044878">
    <property type="entry name" value="UbiA_sf"/>
</dbReference>
<accession>B1W192</accession>
<dbReference type="PANTHER" id="PTHR42723">
    <property type="entry name" value="CHLOROPHYLL SYNTHASE"/>
    <property type="match status" value="1"/>
</dbReference>
<evidence type="ECO:0000256" key="2">
    <source>
        <dbReference type="ARBA" id="ARBA00022692"/>
    </source>
</evidence>
<evidence type="ECO:0000313" key="7">
    <source>
        <dbReference type="EMBL" id="BAG19117.1"/>
    </source>
</evidence>
<dbReference type="InterPro" id="IPR000537">
    <property type="entry name" value="UbiA_prenyltransferase"/>
</dbReference>
<feature type="transmembrane region" description="Helical" evidence="6">
    <location>
        <begin position="356"/>
        <end position="377"/>
    </location>
</feature>
<proteinExistence type="predicted"/>
<dbReference type="InterPro" id="IPR050475">
    <property type="entry name" value="Prenyltransferase_related"/>
</dbReference>
<feature type="region of interest" description="Disordered" evidence="5">
    <location>
        <begin position="1"/>
        <end position="53"/>
    </location>
</feature>
<keyword evidence="2 6" id="KW-0812">Transmembrane</keyword>
<feature type="compositionally biased region" description="Pro residues" evidence="5">
    <location>
        <begin position="17"/>
        <end position="31"/>
    </location>
</feature>
<name>B1W192_STRGG</name>
<keyword evidence="3 6" id="KW-1133">Transmembrane helix</keyword>
<dbReference type="Proteomes" id="UP000001685">
    <property type="component" value="Chromosome"/>
</dbReference>
<gene>
    <name evidence="7" type="ordered locus">SGR_2288</name>
</gene>
<dbReference type="HOGENOM" id="CLU_029423_0_1_11"/>
<reference evidence="8" key="1">
    <citation type="journal article" date="2008" name="J. Bacteriol.">
        <title>Genome sequence of the streptomycin-producing microorganism Streptomyces griseus IFO 13350.</title>
        <authorList>
            <person name="Ohnishi Y."/>
            <person name="Ishikawa J."/>
            <person name="Hara H."/>
            <person name="Suzuki H."/>
            <person name="Ikenoya M."/>
            <person name="Ikeda H."/>
            <person name="Yamashita A."/>
            <person name="Hattori M."/>
            <person name="Horinouchi S."/>
        </authorList>
    </citation>
    <scope>NUCLEOTIDE SEQUENCE [LARGE SCALE GENOMIC DNA]</scope>
    <source>
        <strain evidence="8">JCM 4626 / NBRC 13350</strain>
    </source>
</reference>
<evidence type="ECO:0000256" key="6">
    <source>
        <dbReference type="SAM" id="Phobius"/>
    </source>
</evidence>
<dbReference type="AlphaFoldDB" id="B1W192"/>
<feature type="transmembrane region" description="Helical" evidence="6">
    <location>
        <begin position="311"/>
        <end position="335"/>
    </location>
</feature>
<organism evidence="7 8">
    <name type="scientific">Streptomyces griseus subsp. griseus (strain JCM 4626 / CBS 651.72 / NBRC 13350 / KCC S-0626 / ISP 5235)</name>
    <dbReference type="NCBI Taxonomy" id="455632"/>
    <lineage>
        <taxon>Bacteria</taxon>
        <taxon>Bacillati</taxon>
        <taxon>Actinomycetota</taxon>
        <taxon>Actinomycetes</taxon>
        <taxon>Kitasatosporales</taxon>
        <taxon>Streptomycetaceae</taxon>
        <taxon>Streptomyces</taxon>
    </lineage>
</organism>
<dbReference type="EMBL" id="AP009493">
    <property type="protein sequence ID" value="BAG19117.1"/>
    <property type="molecule type" value="Genomic_DNA"/>
</dbReference>
<dbReference type="Pfam" id="PF01040">
    <property type="entry name" value="UbiA"/>
    <property type="match status" value="1"/>
</dbReference>
<evidence type="ECO:0000256" key="3">
    <source>
        <dbReference type="ARBA" id="ARBA00022989"/>
    </source>
</evidence>
<dbReference type="eggNOG" id="COG0382">
    <property type="taxonomic scope" value="Bacteria"/>
</dbReference>
<dbReference type="RefSeq" id="WP_012379102.1">
    <property type="nucleotide sequence ID" value="NC_010572.1"/>
</dbReference>
<dbReference type="PATRIC" id="fig|455632.4.peg.2330"/>
<feature type="compositionally biased region" description="Low complexity" evidence="5">
    <location>
        <begin position="32"/>
        <end position="53"/>
    </location>
</feature>
<feature type="transmembrane region" description="Helical" evidence="6">
    <location>
        <begin position="282"/>
        <end position="305"/>
    </location>
</feature>